<evidence type="ECO:0000313" key="2">
    <source>
        <dbReference type="EMBL" id="CAB9517085.1"/>
    </source>
</evidence>
<feature type="region of interest" description="Disordered" evidence="1">
    <location>
        <begin position="1"/>
        <end position="170"/>
    </location>
</feature>
<name>A0A9N8EEQ6_9STRA</name>
<keyword evidence="3" id="KW-1185">Reference proteome</keyword>
<feature type="compositionally biased region" description="Low complexity" evidence="1">
    <location>
        <begin position="350"/>
        <end position="398"/>
    </location>
</feature>
<evidence type="ECO:0000313" key="3">
    <source>
        <dbReference type="Proteomes" id="UP001153069"/>
    </source>
</evidence>
<reference evidence="2" key="1">
    <citation type="submission" date="2020-06" db="EMBL/GenBank/DDBJ databases">
        <authorList>
            <consortium name="Plant Systems Biology data submission"/>
        </authorList>
    </citation>
    <scope>NUCLEOTIDE SEQUENCE</scope>
    <source>
        <strain evidence="2">D6</strain>
    </source>
</reference>
<feature type="compositionally biased region" description="Low complexity" evidence="1">
    <location>
        <begin position="430"/>
        <end position="481"/>
    </location>
</feature>
<organism evidence="2 3">
    <name type="scientific">Seminavis robusta</name>
    <dbReference type="NCBI Taxonomy" id="568900"/>
    <lineage>
        <taxon>Eukaryota</taxon>
        <taxon>Sar</taxon>
        <taxon>Stramenopiles</taxon>
        <taxon>Ochrophyta</taxon>
        <taxon>Bacillariophyta</taxon>
        <taxon>Bacillariophyceae</taxon>
        <taxon>Bacillariophycidae</taxon>
        <taxon>Naviculales</taxon>
        <taxon>Naviculaceae</taxon>
        <taxon>Seminavis</taxon>
    </lineage>
</organism>
<evidence type="ECO:0000256" key="1">
    <source>
        <dbReference type="SAM" id="MobiDB-lite"/>
    </source>
</evidence>
<comment type="caution">
    <text evidence="2">The sequence shown here is derived from an EMBL/GenBank/DDBJ whole genome shotgun (WGS) entry which is preliminary data.</text>
</comment>
<accession>A0A9N8EEQ6</accession>
<protein>
    <submittedName>
        <fullName evidence="2">Mucin 2, oligomeric mucus gel-forming</fullName>
    </submittedName>
</protein>
<proteinExistence type="predicted"/>
<feature type="compositionally biased region" description="Low complexity" evidence="1">
    <location>
        <begin position="491"/>
        <end position="564"/>
    </location>
</feature>
<feature type="compositionally biased region" description="Polar residues" evidence="1">
    <location>
        <begin position="15"/>
        <end position="33"/>
    </location>
</feature>
<feature type="compositionally biased region" description="Polar residues" evidence="1">
    <location>
        <begin position="340"/>
        <end position="349"/>
    </location>
</feature>
<dbReference type="Proteomes" id="UP001153069">
    <property type="component" value="Unassembled WGS sequence"/>
</dbReference>
<feature type="compositionally biased region" description="Acidic residues" evidence="1">
    <location>
        <begin position="82"/>
        <end position="103"/>
    </location>
</feature>
<dbReference type="AlphaFoldDB" id="A0A9N8EEQ6"/>
<gene>
    <name evidence="2" type="ORF">SEMRO_829_G208160.1</name>
</gene>
<feature type="region of interest" description="Disordered" evidence="1">
    <location>
        <begin position="291"/>
        <end position="564"/>
    </location>
</feature>
<feature type="compositionally biased region" description="Low complexity" evidence="1">
    <location>
        <begin position="122"/>
        <end position="137"/>
    </location>
</feature>
<dbReference type="EMBL" id="CAICTM010000828">
    <property type="protein sequence ID" value="CAB9517085.1"/>
    <property type="molecule type" value="Genomic_DNA"/>
</dbReference>
<feature type="compositionally biased region" description="Basic and acidic residues" evidence="1">
    <location>
        <begin position="48"/>
        <end position="67"/>
    </location>
</feature>
<feature type="compositionally biased region" description="Polar residues" evidence="1">
    <location>
        <begin position="399"/>
        <end position="415"/>
    </location>
</feature>
<sequence>MGMRMGMRGKRGTTNKRGNPRQSGNDNGVSNENAPALKLADQMAALLRDIDQDSPGRPERKPQREGPPRTAAIDDPPLRIDDEFEALEGGGEELESVTGTEEELANRQPPTSDSDNQERPLNNKQPPNRNHQPPNRQSANDSLNQRPPPQPQRQPQTTTTSDNNQRPLRRQGTAIVLQAPNARFRGDIGDFFEDSIGGIGDVGIWPNGVFGGGAPVHCDIPGTGESLNNRAQASGFLSRFFDSLRRQRRHLQALPVAFSGPGRFRGNLVQEALPDVQCYFGAFPETNVLRGQGEFPPSSPSTPTSMVPTMATAPVSPGPDITDVPSPPGAPSASGTVSPQLPTSVTMTSAPTNIPGTTAPTTIPGTTAPTTTPGTTAPTTTTGTTAPSPSAATMGPSPMTTAQFPTSATMTSTPGGVTVAPTPMTAADGQTTSPTSASTTVQPTQQQTVAPTSQTATAPSSQTATAPSTAATPPSSAQAQTMNPTIPGGISAPTAVPSSSPGAPSTGTMQTAAPSPASTNPPTATTLLPTSSTTAPTNAMIVTTANPTTSPSAAATTAPPTVASAPAPTVVMTTIAPTGVALAPTQTMGLTPPAGTEGQVVDSTLRYQFFDEAMLREPTQAEVDALMVQTNAFYLGTFMRAFDNLVDFQSDLITYRYDANALFPVEIDFDAYGFFTEGTTIPTTQEMLTVLQSAEYDVYIMMYAWEAEPREQNLFFETSNVEYAARIGLR</sequence>
<feature type="compositionally biased region" description="Low complexity" evidence="1">
    <location>
        <begin position="301"/>
        <end position="314"/>
    </location>
</feature>